<dbReference type="InterPro" id="IPR036291">
    <property type="entry name" value="NAD(P)-bd_dom_sf"/>
</dbReference>
<dbReference type="AlphaFoldDB" id="A0A2T5UU63"/>
<evidence type="ECO:0000256" key="1">
    <source>
        <dbReference type="ARBA" id="ARBA00006484"/>
    </source>
</evidence>
<comment type="similarity">
    <text evidence="1">Belongs to the short-chain dehydrogenases/reductases (SDR) family.</text>
</comment>
<dbReference type="PANTHER" id="PTHR44196">
    <property type="entry name" value="DEHYDROGENASE/REDUCTASE SDR FAMILY MEMBER 7B"/>
    <property type="match status" value="1"/>
</dbReference>
<evidence type="ECO:0000313" key="3">
    <source>
        <dbReference type="EMBL" id="PTW55050.1"/>
    </source>
</evidence>
<name>A0A2T5UU63_9HYPH</name>
<evidence type="ECO:0000313" key="4">
    <source>
        <dbReference type="Proteomes" id="UP000244081"/>
    </source>
</evidence>
<dbReference type="InterPro" id="IPR002347">
    <property type="entry name" value="SDR_fam"/>
</dbReference>
<dbReference type="PROSITE" id="PS00061">
    <property type="entry name" value="ADH_SHORT"/>
    <property type="match status" value="1"/>
</dbReference>
<proteinExistence type="inferred from homology"/>
<keyword evidence="2" id="KW-0560">Oxidoreductase</keyword>
<dbReference type="CDD" id="cd05233">
    <property type="entry name" value="SDR_c"/>
    <property type="match status" value="1"/>
</dbReference>
<dbReference type="Gene3D" id="3.40.50.720">
    <property type="entry name" value="NAD(P)-binding Rossmann-like Domain"/>
    <property type="match status" value="1"/>
</dbReference>
<gene>
    <name evidence="3" type="ORF">C8N35_11391</name>
</gene>
<organism evidence="3 4">
    <name type="scientific">Breoghania corrubedonensis</name>
    <dbReference type="NCBI Taxonomy" id="665038"/>
    <lineage>
        <taxon>Bacteria</taxon>
        <taxon>Pseudomonadati</taxon>
        <taxon>Pseudomonadota</taxon>
        <taxon>Alphaproteobacteria</taxon>
        <taxon>Hyphomicrobiales</taxon>
        <taxon>Stappiaceae</taxon>
        <taxon>Breoghania</taxon>
    </lineage>
</organism>
<dbReference type="FunFam" id="3.40.50.720:FF:000084">
    <property type="entry name" value="Short-chain dehydrogenase reductase"/>
    <property type="match status" value="1"/>
</dbReference>
<accession>A0A2T5UU63</accession>
<keyword evidence="4" id="KW-1185">Reference proteome</keyword>
<dbReference type="InterPro" id="IPR020904">
    <property type="entry name" value="Sc_DH/Rdtase_CS"/>
</dbReference>
<dbReference type="EMBL" id="QAYG01000013">
    <property type="protein sequence ID" value="PTW55050.1"/>
    <property type="molecule type" value="Genomic_DNA"/>
</dbReference>
<comment type="caution">
    <text evidence="3">The sequence shown here is derived from an EMBL/GenBank/DDBJ whole genome shotgun (WGS) entry which is preliminary data.</text>
</comment>
<sequence>MRATSACLHHHSEGGSTLAESLKGKVALITGAASGIGLATTEALIAAGTVVVLADRDEAALKSVCARLGDNAHPLVTDLLDVESCARMIPGAVDLVGHIDILHCNAGSYIGGDLIDTDTATIDRMLNLNVNAVMKNVRDVLPHMIERKTGDILVTASVAGHMPIQWEPVYSGSKWAITCFVQTMRRQLKGHGIRVAQVSPGPVASALLADWPEENLRKAKETGSLLEPAEIADAVIYMLSRPRNVTIRDMIVLPTNFDI</sequence>
<dbReference type="PANTHER" id="PTHR44196:SF1">
    <property type="entry name" value="DEHYDROGENASE_REDUCTASE SDR FAMILY MEMBER 7B"/>
    <property type="match status" value="1"/>
</dbReference>
<dbReference type="GO" id="GO:0016491">
    <property type="term" value="F:oxidoreductase activity"/>
    <property type="evidence" value="ECO:0007669"/>
    <property type="project" value="UniProtKB-KW"/>
</dbReference>
<reference evidence="3 4" key="1">
    <citation type="submission" date="2018-04" db="EMBL/GenBank/DDBJ databases">
        <title>Genomic Encyclopedia of Archaeal and Bacterial Type Strains, Phase II (KMG-II): from individual species to whole genera.</title>
        <authorList>
            <person name="Goeker M."/>
        </authorList>
    </citation>
    <scope>NUCLEOTIDE SEQUENCE [LARGE SCALE GENOMIC DNA]</scope>
    <source>
        <strain evidence="3 4">DSM 23382</strain>
    </source>
</reference>
<dbReference type="Pfam" id="PF00106">
    <property type="entry name" value="adh_short"/>
    <property type="match status" value="1"/>
</dbReference>
<protein>
    <submittedName>
        <fullName evidence="3">Ribitol 2-dehydrogenase</fullName>
    </submittedName>
</protein>
<dbReference type="Proteomes" id="UP000244081">
    <property type="component" value="Unassembled WGS sequence"/>
</dbReference>
<dbReference type="GO" id="GO:0016020">
    <property type="term" value="C:membrane"/>
    <property type="evidence" value="ECO:0007669"/>
    <property type="project" value="TreeGrafter"/>
</dbReference>
<dbReference type="PRINTS" id="PR00081">
    <property type="entry name" value="GDHRDH"/>
</dbReference>
<dbReference type="SUPFAM" id="SSF51735">
    <property type="entry name" value="NAD(P)-binding Rossmann-fold domains"/>
    <property type="match status" value="1"/>
</dbReference>
<evidence type="ECO:0000256" key="2">
    <source>
        <dbReference type="ARBA" id="ARBA00023002"/>
    </source>
</evidence>